<evidence type="ECO:0000313" key="7">
    <source>
        <dbReference type="EMBL" id="ERK00430.1"/>
    </source>
</evidence>
<dbReference type="PATRIC" id="fig|1125725.3.peg.968"/>
<comment type="caution">
    <text evidence="6">The sequence shown here is derived from an EMBL/GenBank/DDBJ whole genome shotgun (WGS) entry which is preliminary data.</text>
</comment>
<dbReference type="Gene3D" id="1.25.40.10">
    <property type="entry name" value="Tetratricopeptide repeat domain"/>
    <property type="match status" value="2"/>
</dbReference>
<evidence type="ECO:0000313" key="8">
    <source>
        <dbReference type="Proteomes" id="UP000016412"/>
    </source>
</evidence>
<sequence>MRNGKMNRYIKGAILFLLFAAPLFAESEGERLFKSNDPTAAIPILERELSSGSASVAAYNYLGLSYYQTGQYDKSVAVFERGLAVPGTDKKVLAYNAGNSAFAAGNYAKADSCYSLALSASPDFAKALLNRANARLNQMQLEGALGDYERYIEKVPGDPQRTEIERVIALIRAELVKREEDARAAAALERMRREEEARMYAEQERVAADKARREAEARAAEEARKKKLLEDVANSLRSTNAENMTGGAEDTLGYETEPELD</sequence>
<dbReference type="Proteomes" id="UP000016412">
    <property type="component" value="Unassembled WGS sequence"/>
</dbReference>
<dbReference type="AlphaFoldDB" id="U2MFI7"/>
<dbReference type="eggNOG" id="COG0457">
    <property type="taxonomic scope" value="Bacteria"/>
</dbReference>
<dbReference type="SMART" id="SM00028">
    <property type="entry name" value="TPR"/>
    <property type="match status" value="3"/>
</dbReference>
<dbReference type="Proteomes" id="UP000016646">
    <property type="component" value="Unassembled WGS sequence"/>
</dbReference>
<dbReference type="Pfam" id="PF13432">
    <property type="entry name" value="TPR_16"/>
    <property type="match status" value="2"/>
</dbReference>
<gene>
    <name evidence="7" type="ORF">HMPREF0860_1140</name>
    <name evidence="6" type="ORF">HMPREF1325_0176</name>
</gene>
<dbReference type="PANTHER" id="PTHR44858">
    <property type="entry name" value="TETRATRICOPEPTIDE REPEAT PROTEIN 6"/>
    <property type="match status" value="1"/>
</dbReference>
<dbReference type="STRING" id="1125725.HMPREF1325_0176"/>
<dbReference type="InterPro" id="IPR019734">
    <property type="entry name" value="TPR_rpt"/>
</dbReference>
<dbReference type="InterPro" id="IPR050498">
    <property type="entry name" value="Ycf3"/>
</dbReference>
<dbReference type="SUPFAM" id="SSF48452">
    <property type="entry name" value="TPR-like"/>
    <property type="match status" value="1"/>
</dbReference>
<feature type="coiled-coil region" evidence="4">
    <location>
        <begin position="177"/>
        <end position="232"/>
    </location>
</feature>
<keyword evidence="9" id="KW-1185">Reference proteome</keyword>
<dbReference type="PROSITE" id="PS50005">
    <property type="entry name" value="TPR"/>
    <property type="match status" value="1"/>
</dbReference>
<name>U2MFI7_TRESO</name>
<evidence type="ECO:0000313" key="9">
    <source>
        <dbReference type="Proteomes" id="UP000016646"/>
    </source>
</evidence>
<evidence type="ECO:0000256" key="5">
    <source>
        <dbReference type="SAM" id="MobiDB-lite"/>
    </source>
</evidence>
<dbReference type="EMBL" id="AVQI01000067">
    <property type="protein sequence ID" value="ERK00430.1"/>
    <property type="molecule type" value="Genomic_DNA"/>
</dbReference>
<keyword evidence="2 3" id="KW-0802">TPR repeat</keyword>
<evidence type="ECO:0000313" key="6">
    <source>
        <dbReference type="EMBL" id="ERF61044.1"/>
    </source>
</evidence>
<keyword evidence="1" id="KW-0677">Repeat</keyword>
<evidence type="ECO:0000256" key="2">
    <source>
        <dbReference type="ARBA" id="ARBA00022803"/>
    </source>
</evidence>
<dbReference type="InterPro" id="IPR011990">
    <property type="entry name" value="TPR-like_helical_dom_sf"/>
</dbReference>
<protein>
    <submittedName>
        <fullName evidence="6">Tetratricopeptide repeat protein</fullName>
    </submittedName>
</protein>
<proteinExistence type="predicted"/>
<reference evidence="8 9" key="1">
    <citation type="submission" date="2013-08" db="EMBL/GenBank/DDBJ databases">
        <authorList>
            <person name="Durkin A.S."/>
            <person name="Haft D.R."/>
            <person name="McCorrison J."/>
            <person name="Torralba M."/>
            <person name="Gillis M."/>
            <person name="Haft D.H."/>
            <person name="Methe B."/>
            <person name="Sutton G."/>
            <person name="Nelson K.E."/>
        </authorList>
    </citation>
    <scope>NUCLEOTIDE SEQUENCE [LARGE SCALE GENOMIC DNA]</scope>
    <source>
        <strain evidence="7 9">ATCC 35536</strain>
        <strain evidence="6 8">VPI DR56BR1116</strain>
    </source>
</reference>
<evidence type="ECO:0000256" key="4">
    <source>
        <dbReference type="SAM" id="Coils"/>
    </source>
</evidence>
<feature type="repeat" description="TPR" evidence="3">
    <location>
        <begin position="56"/>
        <end position="89"/>
    </location>
</feature>
<feature type="region of interest" description="Disordered" evidence="5">
    <location>
        <begin position="236"/>
        <end position="261"/>
    </location>
</feature>
<dbReference type="OrthoDB" id="363363at2"/>
<evidence type="ECO:0000256" key="1">
    <source>
        <dbReference type="ARBA" id="ARBA00022737"/>
    </source>
</evidence>
<dbReference type="EMBL" id="AUZJ01000019">
    <property type="protein sequence ID" value="ERF61044.1"/>
    <property type="molecule type" value="Genomic_DNA"/>
</dbReference>
<dbReference type="PANTHER" id="PTHR44858:SF1">
    <property type="entry name" value="UDP-N-ACETYLGLUCOSAMINE--PEPTIDE N-ACETYLGLUCOSAMINYLTRANSFERASE SPINDLY-RELATED"/>
    <property type="match status" value="1"/>
</dbReference>
<accession>U2MFI7</accession>
<evidence type="ECO:0000256" key="3">
    <source>
        <dbReference type="PROSITE-ProRule" id="PRU00339"/>
    </source>
</evidence>
<organism evidence="6 8">
    <name type="scientific">Treponema socranskii subsp. socranskii VPI DR56BR1116 = ATCC 35536</name>
    <dbReference type="NCBI Taxonomy" id="1125725"/>
    <lineage>
        <taxon>Bacteria</taxon>
        <taxon>Pseudomonadati</taxon>
        <taxon>Spirochaetota</taxon>
        <taxon>Spirochaetia</taxon>
        <taxon>Spirochaetales</taxon>
        <taxon>Treponemataceae</taxon>
        <taxon>Treponema</taxon>
    </lineage>
</organism>
<keyword evidence="4" id="KW-0175">Coiled coil</keyword>